<dbReference type="PANTHER" id="PTHR11102:SF160">
    <property type="entry name" value="ERAD-ASSOCIATED E3 UBIQUITIN-PROTEIN LIGASE COMPONENT HRD3"/>
    <property type="match status" value="1"/>
</dbReference>
<dbReference type="SMART" id="SM00671">
    <property type="entry name" value="SEL1"/>
    <property type="match status" value="5"/>
</dbReference>
<reference evidence="2" key="1">
    <citation type="journal article" date="2015" name="Nature">
        <title>Complex archaea that bridge the gap between prokaryotes and eukaryotes.</title>
        <authorList>
            <person name="Spang A."/>
            <person name="Saw J.H."/>
            <person name="Jorgensen S.L."/>
            <person name="Zaremba-Niedzwiedzka K."/>
            <person name="Martijn J."/>
            <person name="Lind A.E."/>
            <person name="van Eijk R."/>
            <person name="Schleper C."/>
            <person name="Guy L."/>
            <person name="Ettema T.J."/>
        </authorList>
    </citation>
    <scope>NUCLEOTIDE SEQUENCE</scope>
</reference>
<evidence type="ECO:0008006" key="3">
    <source>
        <dbReference type="Google" id="ProtNLM"/>
    </source>
</evidence>
<dbReference type="Pfam" id="PF08238">
    <property type="entry name" value="Sel1"/>
    <property type="match status" value="5"/>
</dbReference>
<dbReference type="InterPro" id="IPR006597">
    <property type="entry name" value="Sel1-like"/>
</dbReference>
<gene>
    <name evidence="2" type="ORF">LCGC14_0143840</name>
</gene>
<comment type="caution">
    <text evidence="2">The sequence shown here is derived from an EMBL/GenBank/DDBJ whole genome shotgun (WGS) entry which is preliminary data.</text>
</comment>
<feature type="compositionally biased region" description="Pro residues" evidence="1">
    <location>
        <begin position="169"/>
        <end position="193"/>
    </location>
</feature>
<dbReference type="SUPFAM" id="SSF81901">
    <property type="entry name" value="HCP-like"/>
    <property type="match status" value="1"/>
</dbReference>
<dbReference type="InterPro" id="IPR050767">
    <property type="entry name" value="Sel1_AlgK"/>
</dbReference>
<organism evidence="2">
    <name type="scientific">marine sediment metagenome</name>
    <dbReference type="NCBI Taxonomy" id="412755"/>
    <lineage>
        <taxon>unclassified sequences</taxon>
        <taxon>metagenomes</taxon>
        <taxon>ecological metagenomes</taxon>
    </lineage>
</organism>
<name>A0A0F9V3Y2_9ZZZZ</name>
<accession>A0A0F9V3Y2</accession>
<feature type="region of interest" description="Disordered" evidence="1">
    <location>
        <begin position="167"/>
        <end position="205"/>
    </location>
</feature>
<dbReference type="EMBL" id="LAZR01000050">
    <property type="protein sequence ID" value="KKN98704.1"/>
    <property type="molecule type" value="Genomic_DNA"/>
</dbReference>
<protein>
    <recommendedName>
        <fullName evidence="3">Sel1 repeat family protein</fullName>
    </recommendedName>
</protein>
<dbReference type="AlphaFoldDB" id="A0A0F9V3Y2"/>
<proteinExistence type="predicted"/>
<dbReference type="InterPro" id="IPR011990">
    <property type="entry name" value="TPR-like_helical_dom_sf"/>
</dbReference>
<dbReference type="Gene3D" id="1.25.40.10">
    <property type="entry name" value="Tetratricopeptide repeat domain"/>
    <property type="match status" value="1"/>
</dbReference>
<evidence type="ECO:0000256" key="1">
    <source>
        <dbReference type="SAM" id="MobiDB-lite"/>
    </source>
</evidence>
<dbReference type="PANTHER" id="PTHR11102">
    <property type="entry name" value="SEL-1-LIKE PROTEIN"/>
    <property type="match status" value="1"/>
</dbReference>
<evidence type="ECO:0000313" key="2">
    <source>
        <dbReference type="EMBL" id="KKN98704.1"/>
    </source>
</evidence>
<sequence>MVGGQFDWLEQRTQMRLTSKTLLVCLSVSLAGCESLPDRQRVLTVTNEIIAAQKDRFADFAERLKAPQAAREEEVNALFRQPFIDPLTDYLQSTPNDARYMPHRQQVSRERDRRCAVIGRQFAEKTPTPEALEEMRGDYSRSCPSQVQAFALRVEQSSEAIVQAAAPEVPEPAPAPAPAPTPPPRPVAKPPSEPARSARAVVSDQAESSKQASDCYLLFAIKNFQQAHHSCLAAAREGDAKAQHHIASLARQSGEPEAAFHWATRSAEQKHPAGQMLLADLYQDGEGTARDASRSFELLRLAAGQGLAEAQFATGQAYLEGNGTTVAPNKAVEHFVLAAGQNHIPAQLALAQYYSSGNEANPARARKWLLRAAKQDSAQAQYELGLSYSNGNAGRVDNMEAYVWLSKAMLNGDSRARAELKRIASNLTAEQLEMAQKRVQTGMTGRRS</sequence>